<keyword evidence="1" id="KW-0810">Translation regulation</keyword>
<organism evidence="6 7">
    <name type="scientific">Nitrosospira multiformis</name>
    <dbReference type="NCBI Taxonomy" id="1231"/>
    <lineage>
        <taxon>Bacteria</taxon>
        <taxon>Pseudomonadati</taxon>
        <taxon>Pseudomonadota</taxon>
        <taxon>Betaproteobacteria</taxon>
        <taxon>Nitrosomonadales</taxon>
        <taxon>Nitrosomonadaceae</taxon>
        <taxon>Nitrosospira</taxon>
    </lineage>
</organism>
<reference evidence="6 7" key="1">
    <citation type="submission" date="2016-10" db="EMBL/GenBank/DDBJ databases">
        <authorList>
            <person name="de Groot N.N."/>
        </authorList>
    </citation>
    <scope>NUCLEOTIDE SEQUENCE [LARGE SCALE GENOMIC DNA]</scope>
    <source>
        <strain evidence="6 7">Nl7</strain>
    </source>
</reference>
<comment type="similarity">
    <text evidence="2">Belongs to the HPF/YfiA ribosome-associated protein family. Short HPF subfamily.</text>
</comment>
<dbReference type="Proteomes" id="UP000183339">
    <property type="component" value="Unassembled WGS sequence"/>
</dbReference>
<dbReference type="EMBL" id="FOHI01000011">
    <property type="protein sequence ID" value="SET64671.1"/>
    <property type="molecule type" value="Genomic_DNA"/>
</dbReference>
<dbReference type="SUPFAM" id="SSF69754">
    <property type="entry name" value="Ribosome binding protein Y (YfiA homologue)"/>
    <property type="match status" value="1"/>
</dbReference>
<dbReference type="NCBIfam" id="TIGR00741">
    <property type="entry name" value="yfiA"/>
    <property type="match status" value="1"/>
</dbReference>
<dbReference type="GO" id="GO:0043024">
    <property type="term" value="F:ribosomal small subunit binding"/>
    <property type="evidence" value="ECO:0007669"/>
    <property type="project" value="TreeGrafter"/>
</dbReference>
<dbReference type="GO" id="GO:0022627">
    <property type="term" value="C:cytosolic small ribosomal subunit"/>
    <property type="evidence" value="ECO:0007669"/>
    <property type="project" value="TreeGrafter"/>
</dbReference>
<evidence type="ECO:0000256" key="4">
    <source>
        <dbReference type="ARBA" id="ARBA00041148"/>
    </source>
</evidence>
<dbReference type="InterPro" id="IPR003489">
    <property type="entry name" value="RHF/RaiA"/>
</dbReference>
<dbReference type="OrthoDB" id="9795980at2"/>
<protein>
    <recommendedName>
        <fullName evidence="4">Ribosome hibernation promoting factor</fullName>
    </recommendedName>
    <alternativeName>
        <fullName evidence="5">Hibernation factor HPF</fullName>
    </alternativeName>
</protein>
<dbReference type="PANTHER" id="PTHR33231:SF1">
    <property type="entry name" value="30S RIBOSOMAL PROTEIN"/>
    <property type="match status" value="1"/>
</dbReference>
<dbReference type="CDD" id="cd00552">
    <property type="entry name" value="RaiA"/>
    <property type="match status" value="1"/>
</dbReference>
<evidence type="ECO:0000256" key="3">
    <source>
        <dbReference type="ARBA" id="ARBA00038695"/>
    </source>
</evidence>
<evidence type="ECO:0000313" key="7">
    <source>
        <dbReference type="Proteomes" id="UP000183339"/>
    </source>
</evidence>
<dbReference type="AlphaFoldDB" id="A0A1I0G1G5"/>
<dbReference type="Pfam" id="PF02482">
    <property type="entry name" value="Ribosomal_S30AE"/>
    <property type="match status" value="1"/>
</dbReference>
<dbReference type="PANTHER" id="PTHR33231">
    <property type="entry name" value="30S RIBOSOMAL PROTEIN"/>
    <property type="match status" value="1"/>
</dbReference>
<proteinExistence type="inferred from homology"/>
<sequence>MNIHVTGRQVEITSPLRDYVVSKLSRITQRFDQIVDITVTLSVEKLEQKAEALVRVPGNDIFVEADSTDMYASIDNLVDKLDRQLVRRKEKNESQRTDAV</sequence>
<comment type="subunit">
    <text evidence="3">Associates exclusively with 100S ribosomes, which are dimers of 70S ribosomes.</text>
</comment>
<dbReference type="InterPro" id="IPR036567">
    <property type="entry name" value="RHF-like"/>
</dbReference>
<evidence type="ECO:0000256" key="1">
    <source>
        <dbReference type="ARBA" id="ARBA00022845"/>
    </source>
</evidence>
<dbReference type="RefSeq" id="WP_074709174.1">
    <property type="nucleotide sequence ID" value="NZ_FOHI01000011.1"/>
</dbReference>
<evidence type="ECO:0000256" key="5">
    <source>
        <dbReference type="ARBA" id="ARBA00041319"/>
    </source>
</evidence>
<dbReference type="GO" id="GO:0045900">
    <property type="term" value="P:negative regulation of translational elongation"/>
    <property type="evidence" value="ECO:0007669"/>
    <property type="project" value="TreeGrafter"/>
</dbReference>
<evidence type="ECO:0000313" key="6">
    <source>
        <dbReference type="EMBL" id="SET64671.1"/>
    </source>
</evidence>
<evidence type="ECO:0000256" key="2">
    <source>
        <dbReference type="ARBA" id="ARBA00038434"/>
    </source>
</evidence>
<dbReference type="Gene3D" id="3.30.160.100">
    <property type="entry name" value="Ribosome hibernation promotion factor-like"/>
    <property type="match status" value="1"/>
</dbReference>
<accession>A0A1I0G1G5</accession>
<dbReference type="FunFam" id="3.30.160.100:FF:000001">
    <property type="entry name" value="Ribosome hibernation promoting factor"/>
    <property type="match status" value="1"/>
</dbReference>
<name>A0A1I0G1G5_9PROT</name>
<dbReference type="InterPro" id="IPR050574">
    <property type="entry name" value="HPF/YfiA_ribosome-assoc"/>
</dbReference>
<gene>
    <name evidence="6" type="ORF">SAMN05216412_11143</name>
</gene>